<dbReference type="Gene3D" id="3.40.50.2300">
    <property type="match status" value="2"/>
</dbReference>
<dbReference type="InterPro" id="IPR003760">
    <property type="entry name" value="PnrA-like"/>
</dbReference>
<dbReference type="PANTHER" id="PTHR43208:SF1">
    <property type="entry name" value="ABC TRANSPORTER SUBSTRATE-BINDING PROTEIN"/>
    <property type="match status" value="1"/>
</dbReference>
<evidence type="ECO:0000313" key="4">
    <source>
        <dbReference type="EMBL" id="RVT49310.1"/>
    </source>
</evidence>
<proteinExistence type="predicted"/>
<dbReference type="PANTHER" id="PTHR43208">
    <property type="entry name" value="ABC TRANSPORTER SUBSTRATE-BINDING PROTEIN"/>
    <property type="match status" value="1"/>
</dbReference>
<dbReference type="InterPro" id="IPR052910">
    <property type="entry name" value="ABC-Purine-Binding"/>
</dbReference>
<dbReference type="InterPro" id="IPR006311">
    <property type="entry name" value="TAT_signal"/>
</dbReference>
<dbReference type="CDD" id="cd19963">
    <property type="entry name" value="PBP1_BMP-like"/>
    <property type="match status" value="1"/>
</dbReference>
<evidence type="ECO:0000256" key="2">
    <source>
        <dbReference type="SAM" id="SignalP"/>
    </source>
</evidence>
<keyword evidence="1 2" id="KW-0732">Signal</keyword>
<evidence type="ECO:0000259" key="3">
    <source>
        <dbReference type="Pfam" id="PF02608"/>
    </source>
</evidence>
<gene>
    <name evidence="4" type="ORF">ENE75_19720</name>
</gene>
<dbReference type="Proteomes" id="UP000288178">
    <property type="component" value="Unassembled WGS sequence"/>
</dbReference>
<name>A0A3S2TNW1_9BURK</name>
<feature type="domain" description="ABC transporter substrate-binding protein PnrA-like" evidence="3">
    <location>
        <begin position="50"/>
        <end position="323"/>
    </location>
</feature>
<accession>A0A3S2TNW1</accession>
<protein>
    <submittedName>
        <fullName evidence="4">BMP family ABC transporter substrate-binding protein</fullName>
    </submittedName>
</protein>
<dbReference type="OrthoDB" id="9769871at2"/>
<dbReference type="GO" id="GO:0005886">
    <property type="term" value="C:plasma membrane"/>
    <property type="evidence" value="ECO:0007669"/>
    <property type="project" value="InterPro"/>
</dbReference>
<dbReference type="RefSeq" id="WP_128200061.1">
    <property type="nucleotide sequence ID" value="NZ_SACT01000008.1"/>
</dbReference>
<keyword evidence="5" id="KW-1185">Reference proteome</keyword>
<comment type="caution">
    <text evidence="4">The sequence shown here is derived from an EMBL/GenBank/DDBJ whole genome shotgun (WGS) entry which is preliminary data.</text>
</comment>
<feature type="signal peptide" evidence="2">
    <location>
        <begin position="1"/>
        <end position="22"/>
    </location>
</feature>
<dbReference type="AlphaFoldDB" id="A0A3S2TNW1"/>
<evidence type="ECO:0000313" key="5">
    <source>
        <dbReference type="Proteomes" id="UP000288178"/>
    </source>
</evidence>
<reference evidence="4 5" key="1">
    <citation type="submission" date="2019-01" db="EMBL/GenBank/DDBJ databases">
        <authorList>
            <person name="Chen W.-M."/>
        </authorList>
    </citation>
    <scope>NUCLEOTIDE SEQUENCE [LARGE SCALE GENOMIC DNA]</scope>
    <source>
        <strain evidence="4 5">ICH-3</strain>
    </source>
</reference>
<dbReference type="Pfam" id="PF02608">
    <property type="entry name" value="Bmp"/>
    <property type="match status" value="1"/>
</dbReference>
<evidence type="ECO:0000256" key="1">
    <source>
        <dbReference type="ARBA" id="ARBA00022729"/>
    </source>
</evidence>
<dbReference type="PROSITE" id="PS51257">
    <property type="entry name" value="PROKAR_LIPOPROTEIN"/>
    <property type="match status" value="1"/>
</dbReference>
<sequence>MTDLSKRSLFVLAAAAAVAGLAACGKKEEPAPAPAPAAAPAPAPKPEPLKAAWVYVGPVGDAGWTFAHDQGRKAVEAEFGDKVATTFVEKVPEGADAERVIRDLAAQGNKIIFATSFGFMEPMLKVAAEFPDVKFEHATGYKTADNMRLYDAKFFEDAYLAGVIAGKMTKTNTLGFVASFPIPEVLRNINAFTLGAQSVNPKVKTKVVWVNTWFDPPKESDAAQSLINGGADVLLQNTDSTAVLQTAEKNGKYAFGWDSDMSAFAPNAHLASCIVDWGPYYKKAIKDVMDGTWTTGRTVWGVKEGQNALVKISDTVPADVKEQVEKLSAGMKDGTFAAYTGPVVDNTGKERLPKGEVATQEWLDKIDFYVKGVEGKVPTGN</sequence>
<dbReference type="EMBL" id="SACT01000008">
    <property type="protein sequence ID" value="RVT49310.1"/>
    <property type="molecule type" value="Genomic_DNA"/>
</dbReference>
<dbReference type="PROSITE" id="PS51318">
    <property type="entry name" value="TAT"/>
    <property type="match status" value="1"/>
</dbReference>
<feature type="chain" id="PRO_5018738594" evidence="2">
    <location>
        <begin position="23"/>
        <end position="381"/>
    </location>
</feature>
<organism evidence="4 5">
    <name type="scientific">Rubrivivax albus</name>
    <dbReference type="NCBI Taxonomy" id="2499835"/>
    <lineage>
        <taxon>Bacteria</taxon>
        <taxon>Pseudomonadati</taxon>
        <taxon>Pseudomonadota</taxon>
        <taxon>Betaproteobacteria</taxon>
        <taxon>Burkholderiales</taxon>
        <taxon>Sphaerotilaceae</taxon>
        <taxon>Rubrivivax</taxon>
    </lineage>
</organism>